<sequence length="267" mass="30743">MDTECPICLDVITPLSEKKLLVSQTCDHKMLISIQAYHEAVSTNVGHAQCAICRAHISRLSFLPFDMTQGHYSSLREARKRVMQVYNDTRSNFKDTPEYNKFLEDRENMINDLAAGRNDARWEKIESELKNYERQHAGRISENIAIQNSELRKRVKYIVEHEKTFYELVDKVAPFNLSKGEDLVHTLQRTHAAFFLDTNEVVSSSGECKPLNAAIRNDTDIPRRVMTSREMVLECDISGGYCAKLVNEMCQLQVDQMLLFNLVYVPM</sequence>
<accession>A0AAD9GJQ6</accession>
<proteinExistence type="predicted"/>
<dbReference type="PANTHER" id="PTHR12683">
    <property type="entry name" value="CDK-ACTIVATING KINASE ASSEMBLY FACTOR MAT1"/>
    <property type="match status" value="1"/>
</dbReference>
<protein>
    <recommendedName>
        <fullName evidence="1">MAT1 centre domain-containing protein</fullName>
    </recommendedName>
</protein>
<dbReference type="EMBL" id="JAHBMH010000007">
    <property type="protein sequence ID" value="KAK1939583.1"/>
    <property type="molecule type" value="Genomic_DNA"/>
</dbReference>
<dbReference type="GO" id="GO:0006357">
    <property type="term" value="P:regulation of transcription by RNA polymerase II"/>
    <property type="evidence" value="ECO:0007669"/>
    <property type="project" value="TreeGrafter"/>
</dbReference>
<evidence type="ECO:0000313" key="3">
    <source>
        <dbReference type="Proteomes" id="UP001195914"/>
    </source>
</evidence>
<evidence type="ECO:0000313" key="2">
    <source>
        <dbReference type="EMBL" id="KAK1939583.1"/>
    </source>
</evidence>
<feature type="domain" description="MAT1 centre" evidence="1">
    <location>
        <begin position="78"/>
        <end position="161"/>
    </location>
</feature>
<organism evidence="2 3">
    <name type="scientific">Babesia divergens</name>
    <dbReference type="NCBI Taxonomy" id="32595"/>
    <lineage>
        <taxon>Eukaryota</taxon>
        <taxon>Sar</taxon>
        <taxon>Alveolata</taxon>
        <taxon>Apicomplexa</taxon>
        <taxon>Aconoidasida</taxon>
        <taxon>Piroplasmida</taxon>
        <taxon>Babesiidae</taxon>
        <taxon>Babesia</taxon>
    </lineage>
</organism>
<dbReference type="PANTHER" id="PTHR12683:SF13">
    <property type="entry name" value="CDK-ACTIVATING KINASE ASSEMBLY FACTOR MAT1"/>
    <property type="match status" value="1"/>
</dbReference>
<comment type="caution">
    <text evidence="2">The sequence shown here is derived from an EMBL/GenBank/DDBJ whole genome shotgun (WGS) entry which is preliminary data.</text>
</comment>
<evidence type="ECO:0000259" key="1">
    <source>
        <dbReference type="Pfam" id="PF06391"/>
    </source>
</evidence>
<reference evidence="2" key="1">
    <citation type="journal article" date="2014" name="Nucleic Acids Res.">
        <title>The evolutionary dynamics of variant antigen genes in Babesia reveal a history of genomic innovation underlying host-parasite interaction.</title>
        <authorList>
            <person name="Jackson A.P."/>
            <person name="Otto T.D."/>
            <person name="Darby A."/>
            <person name="Ramaprasad A."/>
            <person name="Xia D."/>
            <person name="Echaide I.E."/>
            <person name="Farber M."/>
            <person name="Gahlot S."/>
            <person name="Gamble J."/>
            <person name="Gupta D."/>
            <person name="Gupta Y."/>
            <person name="Jackson L."/>
            <person name="Malandrin L."/>
            <person name="Malas T.B."/>
            <person name="Moussa E."/>
            <person name="Nair M."/>
            <person name="Reid A.J."/>
            <person name="Sanders M."/>
            <person name="Sharma J."/>
            <person name="Tracey A."/>
            <person name="Quail M.A."/>
            <person name="Weir W."/>
            <person name="Wastling J.M."/>
            <person name="Hall N."/>
            <person name="Willadsen P."/>
            <person name="Lingelbach K."/>
            <person name="Shiels B."/>
            <person name="Tait A."/>
            <person name="Berriman M."/>
            <person name="Allred D.R."/>
            <person name="Pain A."/>
        </authorList>
    </citation>
    <scope>NUCLEOTIDE SEQUENCE</scope>
    <source>
        <strain evidence="2">1802A</strain>
    </source>
</reference>
<dbReference type="Pfam" id="PF06391">
    <property type="entry name" value="MAT1"/>
    <property type="match status" value="1"/>
</dbReference>
<name>A0AAD9GJQ6_BABDI</name>
<dbReference type="GO" id="GO:0006281">
    <property type="term" value="P:DNA repair"/>
    <property type="evidence" value="ECO:0007669"/>
    <property type="project" value="TreeGrafter"/>
</dbReference>
<dbReference type="Proteomes" id="UP001195914">
    <property type="component" value="Unassembled WGS sequence"/>
</dbReference>
<dbReference type="GO" id="GO:0005675">
    <property type="term" value="C:transcription factor TFIIH holo complex"/>
    <property type="evidence" value="ECO:0007669"/>
    <property type="project" value="TreeGrafter"/>
</dbReference>
<reference evidence="2" key="2">
    <citation type="submission" date="2021-05" db="EMBL/GenBank/DDBJ databases">
        <authorList>
            <person name="Pain A."/>
        </authorList>
    </citation>
    <scope>NUCLEOTIDE SEQUENCE</scope>
    <source>
        <strain evidence="2">1802A</strain>
    </source>
</reference>
<keyword evidence="3" id="KW-1185">Reference proteome</keyword>
<dbReference type="AlphaFoldDB" id="A0AAD9GJQ6"/>
<gene>
    <name evidence="2" type="ORF">X943_001280</name>
</gene>
<dbReference type="InterPro" id="IPR015877">
    <property type="entry name" value="MAT1_centre"/>
</dbReference>